<feature type="signal peptide" evidence="1">
    <location>
        <begin position="1"/>
        <end position="27"/>
    </location>
</feature>
<protein>
    <submittedName>
        <fullName evidence="2">Uncharacterized protein</fullName>
    </submittedName>
</protein>
<dbReference type="EMBL" id="CM035422">
    <property type="protein sequence ID" value="KAH7372555.1"/>
    <property type="molecule type" value="Genomic_DNA"/>
</dbReference>
<dbReference type="PANTHER" id="PTHR31676">
    <property type="entry name" value="T31J12.3 PROTEIN-RELATED"/>
    <property type="match status" value="1"/>
</dbReference>
<name>A0A8T2SVU8_CERRI</name>
<reference evidence="2" key="1">
    <citation type="submission" date="2021-08" db="EMBL/GenBank/DDBJ databases">
        <title>WGS assembly of Ceratopteris richardii.</title>
        <authorList>
            <person name="Marchant D.B."/>
            <person name="Chen G."/>
            <person name="Jenkins J."/>
            <person name="Shu S."/>
            <person name="Leebens-Mack J."/>
            <person name="Grimwood J."/>
            <person name="Schmutz J."/>
            <person name="Soltis P."/>
            <person name="Soltis D."/>
            <person name="Chen Z.-H."/>
        </authorList>
    </citation>
    <scope>NUCLEOTIDE SEQUENCE</scope>
    <source>
        <strain evidence="2">Whitten #5841</strain>
        <tissue evidence="2">Leaf</tissue>
    </source>
</reference>
<dbReference type="InterPro" id="IPR036758">
    <property type="entry name" value="At5g01610-like"/>
</dbReference>
<gene>
    <name evidence="2" type="ORF">KP509_17G009600</name>
</gene>
<keyword evidence="1" id="KW-0732">Signal</keyword>
<dbReference type="Pfam" id="PF04398">
    <property type="entry name" value="DUF538"/>
    <property type="match status" value="1"/>
</dbReference>
<dbReference type="Proteomes" id="UP000825935">
    <property type="component" value="Chromosome 17"/>
</dbReference>
<comment type="caution">
    <text evidence="2">The sequence shown here is derived from an EMBL/GenBank/DDBJ whole genome shotgun (WGS) entry which is preliminary data.</text>
</comment>
<accession>A0A8T2SVU8</accession>
<organism evidence="2 3">
    <name type="scientific">Ceratopteris richardii</name>
    <name type="common">Triangle waterfern</name>
    <dbReference type="NCBI Taxonomy" id="49495"/>
    <lineage>
        <taxon>Eukaryota</taxon>
        <taxon>Viridiplantae</taxon>
        <taxon>Streptophyta</taxon>
        <taxon>Embryophyta</taxon>
        <taxon>Tracheophyta</taxon>
        <taxon>Polypodiopsida</taxon>
        <taxon>Polypodiidae</taxon>
        <taxon>Polypodiales</taxon>
        <taxon>Pteridineae</taxon>
        <taxon>Pteridaceae</taxon>
        <taxon>Parkerioideae</taxon>
        <taxon>Ceratopteris</taxon>
    </lineage>
</organism>
<sequence>MLRLLLPLVSLSLGSLVICNGLKLTNADKDMNAYDVHESYAFPSGLLPRTVKDYELKDGGKFALYLNGSSTVNIPDAYPVKYASKITGTITPGTLKDLSGITVKVFMFWWNIDSISVSGKDLVFRVPGDRVVFHIQF</sequence>
<dbReference type="OrthoDB" id="1897482at2759"/>
<dbReference type="InterPro" id="IPR007493">
    <property type="entry name" value="DUF538"/>
</dbReference>
<dbReference type="SUPFAM" id="SSF141562">
    <property type="entry name" value="At5g01610-like"/>
    <property type="match status" value="1"/>
</dbReference>
<evidence type="ECO:0000256" key="1">
    <source>
        <dbReference type="SAM" id="SignalP"/>
    </source>
</evidence>
<dbReference type="AlphaFoldDB" id="A0A8T2SVU8"/>
<feature type="chain" id="PRO_5035907395" evidence="1">
    <location>
        <begin position="28"/>
        <end position="137"/>
    </location>
</feature>
<dbReference type="PANTHER" id="PTHR31676:SF76">
    <property type="entry name" value="OS05G0362300 PROTEIN"/>
    <property type="match status" value="1"/>
</dbReference>
<evidence type="ECO:0000313" key="2">
    <source>
        <dbReference type="EMBL" id="KAH7372555.1"/>
    </source>
</evidence>
<dbReference type="OMA" id="GECNFVV"/>
<evidence type="ECO:0000313" key="3">
    <source>
        <dbReference type="Proteomes" id="UP000825935"/>
    </source>
</evidence>
<dbReference type="Gene3D" id="2.30.240.10">
    <property type="entry name" value="At5g01610-like"/>
    <property type="match status" value="1"/>
</dbReference>
<proteinExistence type="predicted"/>
<keyword evidence="3" id="KW-1185">Reference proteome</keyword>